<dbReference type="Gene3D" id="3.40.50.1820">
    <property type="entry name" value="alpha/beta hydrolase"/>
    <property type="match status" value="1"/>
</dbReference>
<dbReference type="SUPFAM" id="SSF53474">
    <property type="entry name" value="alpha/beta-Hydrolases"/>
    <property type="match status" value="1"/>
</dbReference>
<evidence type="ECO:0000256" key="1">
    <source>
        <dbReference type="SAM" id="MobiDB-lite"/>
    </source>
</evidence>
<dbReference type="PANTHER" id="PTHR23025:SF3">
    <property type="entry name" value="HORMONE-SENSITIVE LIPASE"/>
    <property type="match status" value="1"/>
</dbReference>
<evidence type="ECO:0000313" key="3">
    <source>
        <dbReference type="EMBL" id="MBM6704251.1"/>
    </source>
</evidence>
<keyword evidence="3" id="KW-0378">Hydrolase</keyword>
<protein>
    <submittedName>
        <fullName evidence="3">Alpha/beta hydrolase</fullName>
    </submittedName>
</protein>
<evidence type="ECO:0000313" key="4">
    <source>
        <dbReference type="Proteomes" id="UP000715095"/>
    </source>
</evidence>
<dbReference type="GO" id="GO:0016787">
    <property type="term" value="F:hydrolase activity"/>
    <property type="evidence" value="ECO:0007669"/>
    <property type="project" value="UniProtKB-KW"/>
</dbReference>
<gene>
    <name evidence="3" type="ORF">H6A60_07120</name>
</gene>
<dbReference type="Pfam" id="PF07859">
    <property type="entry name" value="Abhydrolase_3"/>
    <property type="match status" value="1"/>
</dbReference>
<feature type="domain" description="Alpha/beta hydrolase fold-3" evidence="2">
    <location>
        <begin position="95"/>
        <end position="298"/>
    </location>
</feature>
<dbReference type="InterPro" id="IPR029058">
    <property type="entry name" value="AB_hydrolase_fold"/>
</dbReference>
<dbReference type="PANTHER" id="PTHR23025">
    <property type="entry name" value="TRIACYLGLYCEROL LIPASE"/>
    <property type="match status" value="1"/>
</dbReference>
<comment type="caution">
    <text evidence="3">The sequence shown here is derived from an EMBL/GenBank/DDBJ whole genome shotgun (WGS) entry which is preliminary data.</text>
</comment>
<feature type="compositionally biased region" description="Basic and acidic residues" evidence="1">
    <location>
        <begin position="1"/>
        <end position="10"/>
    </location>
</feature>
<proteinExistence type="predicted"/>
<feature type="region of interest" description="Disordered" evidence="1">
    <location>
        <begin position="1"/>
        <end position="22"/>
    </location>
</feature>
<sequence>MAGAAEEKHFPAPTTLSPEMSASVTAAPPPLWLNGVAKPADITPIAKAYAESAAKAAIDMAARYGVKLEETTLGGVPAWVLTPANLSSEKADKIIFHIHGGGYILGHGAAGTGEAILMAAHEGYKIVSVDYRMAPEHPYPAAIDDAFKAYRALLEKVPAKNIAVFGTSTGGAMTLILGIQAAEAGVDMPAALISGTPWSDMDKVGDTYYTNEHVDNILVTYDGLIKSAVEAYAGKNDLRDPHISPVYADEKILAKFPPTLLVSGTRDLFLSNTVRMHERLLLADAHAELIVYEAISHAQYYLNEKAPETRKHYRLLGKFLERTLLK</sequence>
<accession>A0ABS2DSC2</accession>
<evidence type="ECO:0000259" key="2">
    <source>
        <dbReference type="Pfam" id="PF07859"/>
    </source>
</evidence>
<dbReference type="InterPro" id="IPR013094">
    <property type="entry name" value="AB_hydrolase_3"/>
</dbReference>
<reference evidence="3 4" key="1">
    <citation type="journal article" date="2021" name="Sci. Rep.">
        <title>The distribution of antibiotic resistance genes in chicken gut microbiota commensals.</title>
        <authorList>
            <person name="Juricova H."/>
            <person name="Matiasovicova J."/>
            <person name="Kubasova T."/>
            <person name="Cejkova D."/>
            <person name="Rychlik I."/>
        </authorList>
    </citation>
    <scope>NUCLEOTIDE SEQUENCE [LARGE SCALE GENOMIC DNA]</scope>
    <source>
        <strain evidence="3 4">An829</strain>
    </source>
</reference>
<organism evidence="3 4">
    <name type="scientific">Sutterella massiliensis</name>
    <dbReference type="NCBI Taxonomy" id="1816689"/>
    <lineage>
        <taxon>Bacteria</taxon>
        <taxon>Pseudomonadati</taxon>
        <taxon>Pseudomonadota</taxon>
        <taxon>Betaproteobacteria</taxon>
        <taxon>Burkholderiales</taxon>
        <taxon>Sutterellaceae</taxon>
        <taxon>Sutterella</taxon>
    </lineage>
</organism>
<dbReference type="EMBL" id="JACJJC010000009">
    <property type="protein sequence ID" value="MBM6704251.1"/>
    <property type="molecule type" value="Genomic_DNA"/>
</dbReference>
<keyword evidence="4" id="KW-1185">Reference proteome</keyword>
<dbReference type="Proteomes" id="UP000715095">
    <property type="component" value="Unassembled WGS sequence"/>
</dbReference>
<name>A0ABS2DSC2_9BURK</name>